<evidence type="ECO:0000313" key="2">
    <source>
        <dbReference type="Proteomes" id="UP000193450"/>
    </source>
</evidence>
<dbReference type="AlphaFoldDB" id="A0A1X9N8Z6"/>
<keyword evidence="2" id="KW-1185">Reference proteome</keyword>
<dbReference type="OrthoDB" id="7593450at2"/>
<dbReference type="Gene3D" id="1.25.40.10">
    <property type="entry name" value="Tetratricopeptide repeat domain"/>
    <property type="match status" value="1"/>
</dbReference>
<organism evidence="1 2">
    <name type="scientific">Oceanicoccus sagamiensis</name>
    <dbReference type="NCBI Taxonomy" id="716816"/>
    <lineage>
        <taxon>Bacteria</taxon>
        <taxon>Pseudomonadati</taxon>
        <taxon>Pseudomonadota</taxon>
        <taxon>Gammaproteobacteria</taxon>
        <taxon>Cellvibrionales</taxon>
        <taxon>Spongiibacteraceae</taxon>
        <taxon>Oceanicoccus</taxon>
    </lineage>
</organism>
<dbReference type="STRING" id="716816.BST96_05670"/>
<dbReference type="Proteomes" id="UP000193450">
    <property type="component" value="Chromosome"/>
</dbReference>
<dbReference type="EMBL" id="CP019343">
    <property type="protein sequence ID" value="ARN73651.1"/>
    <property type="molecule type" value="Genomic_DNA"/>
</dbReference>
<reference evidence="1 2" key="1">
    <citation type="submission" date="2016-11" db="EMBL/GenBank/DDBJ databases">
        <title>Trade-off between light-utilization and light-protection in marine flavobacteria.</title>
        <authorList>
            <person name="Kumagai Y."/>
        </authorList>
    </citation>
    <scope>NUCLEOTIDE SEQUENCE [LARGE SCALE GENOMIC DNA]</scope>
    <source>
        <strain evidence="1 2">NBRC 107125</strain>
    </source>
</reference>
<dbReference type="RefSeq" id="WP_085757765.1">
    <property type="nucleotide sequence ID" value="NZ_CP019343.1"/>
</dbReference>
<accession>A0A1X9N8Z6</accession>
<dbReference type="SUPFAM" id="SSF48452">
    <property type="entry name" value="TPR-like"/>
    <property type="match status" value="1"/>
</dbReference>
<dbReference type="InterPro" id="IPR011990">
    <property type="entry name" value="TPR-like_helical_dom_sf"/>
</dbReference>
<dbReference type="InterPro" id="IPR010323">
    <property type="entry name" value="DUF924"/>
</dbReference>
<dbReference type="KEGG" id="osg:BST96_05670"/>
<gene>
    <name evidence="1" type="ORF">BST96_05670</name>
</gene>
<dbReference type="Gene3D" id="1.20.58.320">
    <property type="entry name" value="TPR-like"/>
    <property type="match status" value="1"/>
</dbReference>
<proteinExistence type="predicted"/>
<sequence length="210" mass="22897">MTEQGVPHKEQQAIDDILRYWFADIGAGFEVTAQHKLWYSGGPAVDKAIERQFGGWVAQALEGELAAWQATAQGTLALVILLDQFTRNIYRGSAQAFAGDPLAQTLVKQGLRAGLDSQLTAVQRSFFYMPLEHSESIADQQTCVALFEQLLGEVPAAGKATIQSSLDFALKHRDIIAQFGRFPHRNEALGRGTTAQEQAYLSGGGARFGQ</sequence>
<protein>
    <recommendedName>
        <fullName evidence="3">DUF924 domain-containing protein</fullName>
    </recommendedName>
</protein>
<evidence type="ECO:0008006" key="3">
    <source>
        <dbReference type="Google" id="ProtNLM"/>
    </source>
</evidence>
<name>A0A1X9N8Z6_9GAMM</name>
<dbReference type="Pfam" id="PF06041">
    <property type="entry name" value="DUF924"/>
    <property type="match status" value="1"/>
</dbReference>
<evidence type="ECO:0000313" key="1">
    <source>
        <dbReference type="EMBL" id="ARN73651.1"/>
    </source>
</evidence>